<feature type="domain" description="Peptidase S74" evidence="1">
    <location>
        <begin position="687"/>
        <end position="797"/>
    </location>
</feature>
<evidence type="ECO:0000313" key="2">
    <source>
        <dbReference type="EMBL" id="MDG0944559.1"/>
    </source>
</evidence>
<comment type="caution">
    <text evidence="2">The sequence shown here is derived from an EMBL/GenBank/DDBJ whole genome shotgun (WGS) entry which is preliminary data.</text>
</comment>
<dbReference type="PROSITE" id="PS51688">
    <property type="entry name" value="ICA"/>
    <property type="match status" value="1"/>
</dbReference>
<dbReference type="InterPro" id="IPR030392">
    <property type="entry name" value="S74_ICA"/>
</dbReference>
<dbReference type="RefSeq" id="WP_277615593.1">
    <property type="nucleotide sequence ID" value="NZ_JARPRN010000034.1"/>
</dbReference>
<keyword evidence="3" id="KW-1185">Reference proteome</keyword>
<reference evidence="2 3" key="1">
    <citation type="submission" date="2023-03" db="EMBL/GenBank/DDBJ databases">
        <title>Genetic diversity of Bacillus cereus sensu lato isolates from Slovenia.</title>
        <authorList>
            <person name="Abdelli M."/>
        </authorList>
    </citation>
    <scope>NUCLEOTIDE SEQUENCE [LARGE SCALE GENOMIC DNA]</scope>
    <source>
        <strain evidence="2 3">SIBC61B</strain>
    </source>
</reference>
<evidence type="ECO:0000313" key="3">
    <source>
        <dbReference type="Proteomes" id="UP001221338"/>
    </source>
</evidence>
<accession>A0ABT6E556</accession>
<dbReference type="NCBIfam" id="TIGR01665">
    <property type="entry name" value="put_anti_recept"/>
    <property type="match status" value="1"/>
</dbReference>
<dbReference type="InterPro" id="IPR007119">
    <property type="entry name" value="Phage_tail_spike_N"/>
</dbReference>
<proteinExistence type="predicted"/>
<dbReference type="EMBL" id="JARPRV010000028">
    <property type="protein sequence ID" value="MDG0944559.1"/>
    <property type="molecule type" value="Genomic_DNA"/>
</dbReference>
<evidence type="ECO:0000259" key="1">
    <source>
        <dbReference type="PROSITE" id="PS51688"/>
    </source>
</evidence>
<gene>
    <name evidence="2" type="ORF">P6U22_25825</name>
</gene>
<protein>
    <submittedName>
        <fullName evidence="2">Phage tail spike protein</fullName>
    </submittedName>
</protein>
<dbReference type="Proteomes" id="UP001221338">
    <property type="component" value="Unassembled WGS sequence"/>
</dbReference>
<sequence>MRKPSGTLHIADFQSGEIISALQSSDYWDDKRHWEIKNNVDILDFTVFDGTEQAATLMQQNLVLKEVSGGRIVPYVIDDTAKSSDGRSLTVYASAEWVLLKKAGVIKPQRFESKTARELTSIALAGTKYEIGFIEYSGFHTMTIDEFIDPLKFLKDIAALFDLEIVFRVEVIGSRIVVRYVDMVQRQGKDTGKEVTLGKDLKGIVRRENSSNICTALVGFVRGENDKLITVESINNGLPYIVDSSAFQRWNENGQHKFGFYTPETEDQNMTPERLMALMKIEFKKRMNSTVQYEVDAIALDKIFGLSHEEVAEGDIIRIKDTGFTPELYLIARAIAGDESFTNPSENKYVFGDYIEVIDTREEMLKLYNKIRNSLWDKASNEALKLLEKQVEDTSSGFNERLIAMKTSLEQTDESIRLNAQAVNQKMEKLSSTLDVNAREIKAKVRKGDIASELNITPQSVLINSELIDLVGKVKAEWLIAGLLEGMTIKTSNTKEHIHMQNQVLKFVNQGVPKMIMGFENEYNSSTFNPYITFGQGDGTGRNVGTIYKDGGGLYLRFIDLNGAESNIRLTAQGNIGITAQTSMWLNSKGSLVVDGEHGVSMNHAGKTVVEVQRNNSGDNDLTLGGNHMIRSSTAKGYDKLLQIKNVFGNEFRGLEVSEITAHGGIRSDTNLWAEQNSYAIEHINRSTEKIKASIHDLPFSPLEKIRGLKVKKYVLKKDMYDLYQMRMNKPADRVEPYTTADIETYYGLIAEETDDIFTTPEKDGIKDYATLSILTAAVQELDQKHDAEIQALKESHQADMESMNTRVEALEKLVQKLIS</sequence>
<organism evidence="2 3">
    <name type="scientific">Bacillus paranthracis</name>
    <dbReference type="NCBI Taxonomy" id="2026186"/>
    <lineage>
        <taxon>Bacteria</taxon>
        <taxon>Bacillati</taxon>
        <taxon>Bacillota</taxon>
        <taxon>Bacilli</taxon>
        <taxon>Bacillales</taxon>
        <taxon>Bacillaceae</taxon>
        <taxon>Bacillus</taxon>
        <taxon>Bacillus cereus group</taxon>
    </lineage>
</organism>
<dbReference type="InterPro" id="IPR010572">
    <property type="entry name" value="Tail_dom"/>
</dbReference>
<dbReference type="Pfam" id="PF06605">
    <property type="entry name" value="Prophage_tail"/>
    <property type="match status" value="1"/>
</dbReference>
<name>A0ABT6E556_9BACI</name>